<reference evidence="11" key="4">
    <citation type="submission" date="2025-09" db="UniProtKB">
        <authorList>
            <consortium name="Ensembl"/>
        </authorList>
    </citation>
    <scope>IDENTIFICATION</scope>
    <source>
        <strain evidence="11">JP 163 A</strain>
    </source>
</reference>
<keyword evidence="4" id="KW-0969">Cilium</keyword>
<evidence type="ECO:0000256" key="9">
    <source>
        <dbReference type="SAM" id="MobiDB-lite"/>
    </source>
</evidence>
<dbReference type="Proteomes" id="UP000002852">
    <property type="component" value="Unassembled WGS sequence"/>
</dbReference>
<comment type="subcellular location">
    <subcellularLocation>
        <location evidence="1">Cell projection</location>
        <location evidence="1">Cilium</location>
        <location evidence="1">Flagellum</location>
    </subcellularLocation>
</comment>
<dbReference type="GeneTree" id="ENSGT00940000169761"/>
<evidence type="ECO:0000256" key="2">
    <source>
        <dbReference type="ARBA" id="ARBA00022846"/>
    </source>
</evidence>
<dbReference type="InterPro" id="IPR043597">
    <property type="entry name" value="TPH_dom"/>
</dbReference>
<keyword evidence="5" id="KW-0966">Cell projection</keyword>
<reference evidence="12" key="2">
    <citation type="journal article" date="2013" name="Nat. Genet.">
        <title>The genome of the platyfish, Xiphophorus maculatus, provides insights into evolutionary adaptation and several complex traits.</title>
        <authorList>
            <person name="Schartl M."/>
            <person name="Walter R.B."/>
            <person name="Shen Y."/>
            <person name="Garcia T."/>
            <person name="Catchen J."/>
            <person name="Amores A."/>
            <person name="Braasch I."/>
            <person name="Chalopin D."/>
            <person name="Volff J.N."/>
            <person name="Lesch K.P."/>
            <person name="Bisazza A."/>
            <person name="Minx P."/>
            <person name="Hillier L."/>
            <person name="Wilson R.K."/>
            <person name="Fuerstenberg S."/>
            <person name="Boore J."/>
            <person name="Searle S."/>
            <person name="Postlethwait J.H."/>
            <person name="Warren W.C."/>
        </authorList>
    </citation>
    <scope>NUCLEOTIDE SEQUENCE [LARGE SCALE GENOMIC DNA]</scope>
    <source>
        <strain evidence="12">JP 163 A</strain>
    </source>
</reference>
<reference evidence="11" key="3">
    <citation type="submission" date="2025-08" db="UniProtKB">
        <authorList>
            <consortium name="Ensembl"/>
        </authorList>
    </citation>
    <scope>IDENTIFICATION</scope>
    <source>
        <strain evidence="11">JP 163 A</strain>
    </source>
</reference>
<evidence type="ECO:0000256" key="1">
    <source>
        <dbReference type="ARBA" id="ARBA00004230"/>
    </source>
</evidence>
<sequence>KLADTSSADDDLFDKPVRTLLLKVRTLMFSYLVLIQKAAEERKNQILEIDQSQKENPELTEMQQDAQKRSKRIVSRAYDLQMEEEQEIKSLNKLILCAKAQATWDEQLVEKKEIKDLMDEEERRLDIMMEVERRRGLADMKMIEDLHKKQRMEGKDQIYGQIKERMEEKLNDNMLKELEKEQVHRDQERMNREYLERKEQQLLQEEIMRINADVTRAKEKRLEEEKLATTRAMDYLKQKMEREEEFEAEQERIKREKEKEITRLRALQQRAKDYKAEQDAIRAKRSQDISDRKWRMQQKQLAEKKARDEANLKASRLAQVKNKEYCMMLEANREKADMERVLKDQLAQIAKEKEVEQKYNEEAQRHAASLRQQVKEQELLAAEKRREKFKEAERMFEEDRQRNMRLLEVKQRKLQELKATGIPEKYCIQVERKSRKIITDPRTVKA</sequence>
<proteinExistence type="inferred from homology"/>
<reference evidence="12" key="1">
    <citation type="submission" date="2012-01" db="EMBL/GenBank/DDBJ databases">
        <authorList>
            <person name="Walter R."/>
            <person name="Schartl M."/>
            <person name="Warren W."/>
        </authorList>
    </citation>
    <scope>NUCLEOTIDE SEQUENCE [LARGE SCALE GENOMIC DNA]</scope>
    <source>
        <strain evidence="12">JP 163 A</strain>
    </source>
</reference>
<dbReference type="InterPro" id="IPR033253">
    <property type="entry name" value="CFAP45"/>
</dbReference>
<feature type="region of interest" description="Disordered" evidence="9">
    <location>
        <begin position="48"/>
        <end position="67"/>
    </location>
</feature>
<comment type="similarity">
    <text evidence="6">Belongs to the CFAP45 family.</text>
</comment>
<dbReference type="Ensembl" id="ENSXMAT00000024242.1">
    <property type="protein sequence ID" value="ENSXMAP00000040510.1"/>
    <property type="gene ID" value="ENSXMAG00000001086.2"/>
</dbReference>
<keyword evidence="2" id="KW-0282">Flagellum</keyword>
<evidence type="ECO:0000313" key="12">
    <source>
        <dbReference type="Proteomes" id="UP000002852"/>
    </source>
</evidence>
<dbReference type="OMA" id="WGHKPET"/>
<evidence type="ECO:0000259" key="10">
    <source>
        <dbReference type="Pfam" id="PF13868"/>
    </source>
</evidence>
<evidence type="ECO:0000256" key="4">
    <source>
        <dbReference type="ARBA" id="ARBA00023069"/>
    </source>
</evidence>
<feature type="coiled-coil region" evidence="8">
    <location>
        <begin position="185"/>
        <end position="284"/>
    </location>
</feature>
<accession>A0A3B5RC29</accession>
<dbReference type="AlphaFoldDB" id="A0A3B5RC29"/>
<evidence type="ECO:0000256" key="7">
    <source>
        <dbReference type="ARBA" id="ARBA00034142"/>
    </source>
</evidence>
<organism evidence="11 12">
    <name type="scientific">Xiphophorus maculatus</name>
    <name type="common">Southern platyfish</name>
    <name type="synonym">Platypoecilus maculatus</name>
    <dbReference type="NCBI Taxonomy" id="8083"/>
    <lineage>
        <taxon>Eukaryota</taxon>
        <taxon>Metazoa</taxon>
        <taxon>Chordata</taxon>
        <taxon>Craniata</taxon>
        <taxon>Vertebrata</taxon>
        <taxon>Euteleostomi</taxon>
        <taxon>Actinopterygii</taxon>
        <taxon>Neopterygii</taxon>
        <taxon>Teleostei</taxon>
        <taxon>Neoteleostei</taxon>
        <taxon>Acanthomorphata</taxon>
        <taxon>Ovalentaria</taxon>
        <taxon>Atherinomorphae</taxon>
        <taxon>Cyprinodontiformes</taxon>
        <taxon>Poeciliidae</taxon>
        <taxon>Poeciliinae</taxon>
        <taxon>Xiphophorus</taxon>
    </lineage>
</organism>
<protein>
    <recommendedName>
        <fullName evidence="7">Cilia- and flagella-associated protein 45</fullName>
    </recommendedName>
</protein>
<feature type="domain" description="Trichohyalin-plectin-homology" evidence="10">
    <location>
        <begin position="82"/>
        <end position="424"/>
    </location>
</feature>
<feature type="coiled-coil region" evidence="8">
    <location>
        <begin position="328"/>
        <end position="392"/>
    </location>
</feature>
<dbReference type="PANTHER" id="PTHR15504">
    <property type="entry name" value="NASOPHARYNGEAL EPITHELIUM SPECIFIC PROTEIN 1"/>
    <property type="match status" value="1"/>
</dbReference>
<evidence type="ECO:0000256" key="8">
    <source>
        <dbReference type="SAM" id="Coils"/>
    </source>
</evidence>
<dbReference type="Pfam" id="PF13868">
    <property type="entry name" value="TPH"/>
    <property type="match status" value="1"/>
</dbReference>
<name>A0A3B5RC29_XIPMA</name>
<feature type="compositionally biased region" description="Basic and acidic residues" evidence="9">
    <location>
        <begin position="48"/>
        <end position="57"/>
    </location>
</feature>
<evidence type="ECO:0000256" key="5">
    <source>
        <dbReference type="ARBA" id="ARBA00023273"/>
    </source>
</evidence>
<dbReference type="GO" id="GO:0031514">
    <property type="term" value="C:motile cilium"/>
    <property type="evidence" value="ECO:0007669"/>
    <property type="project" value="UniProtKB-SubCell"/>
</dbReference>
<evidence type="ECO:0000256" key="6">
    <source>
        <dbReference type="ARBA" id="ARBA00034116"/>
    </source>
</evidence>
<keyword evidence="3 8" id="KW-0175">Coiled coil</keyword>
<evidence type="ECO:0000256" key="3">
    <source>
        <dbReference type="ARBA" id="ARBA00023054"/>
    </source>
</evidence>
<evidence type="ECO:0000313" key="11">
    <source>
        <dbReference type="Ensembl" id="ENSXMAP00000040510.1"/>
    </source>
</evidence>
<keyword evidence="12" id="KW-1185">Reference proteome</keyword>
<dbReference type="PANTHER" id="PTHR15504:SF0">
    <property type="entry name" value="CILIA- AND FLAGELLA-ASSOCIATED PROTEIN 45"/>
    <property type="match status" value="1"/>
</dbReference>